<proteinExistence type="predicted"/>
<feature type="region of interest" description="Disordered" evidence="2">
    <location>
        <begin position="1"/>
        <end position="47"/>
    </location>
</feature>
<keyword evidence="4" id="KW-1185">Reference proteome</keyword>
<evidence type="ECO:0000256" key="2">
    <source>
        <dbReference type="SAM" id="MobiDB-lite"/>
    </source>
</evidence>
<dbReference type="AlphaFoldDB" id="A0A060SZN8"/>
<comment type="caution">
    <text evidence="3">The sequence shown here is derived from an EMBL/GenBank/DDBJ whole genome shotgun (WGS) entry which is preliminary data.</text>
</comment>
<gene>
    <name evidence="3" type="ORF">BN946_scf184648.g5</name>
</gene>
<accession>A0A060SZN8</accession>
<dbReference type="OrthoDB" id="2752784at2759"/>
<evidence type="ECO:0000256" key="1">
    <source>
        <dbReference type="SAM" id="Coils"/>
    </source>
</evidence>
<evidence type="ECO:0008006" key="5">
    <source>
        <dbReference type="Google" id="ProtNLM"/>
    </source>
</evidence>
<keyword evidence="1" id="KW-0175">Coiled coil</keyword>
<name>A0A060SZN8_PYCCI</name>
<dbReference type="HOGENOM" id="CLU_636377_0_0_1"/>
<evidence type="ECO:0000313" key="4">
    <source>
        <dbReference type="Proteomes" id="UP000029665"/>
    </source>
</evidence>
<feature type="coiled-coil region" evidence="1">
    <location>
        <begin position="142"/>
        <end position="197"/>
    </location>
</feature>
<dbReference type="EMBL" id="CCBP010000604">
    <property type="protein sequence ID" value="CDO78033.1"/>
    <property type="molecule type" value="Genomic_DNA"/>
</dbReference>
<feature type="compositionally biased region" description="Polar residues" evidence="2">
    <location>
        <begin position="1"/>
        <end position="16"/>
    </location>
</feature>
<protein>
    <recommendedName>
        <fullName evidence="5">CCHC-type domain-containing protein</fullName>
    </recommendedName>
</protein>
<sequence>MAFTRQASQRPVSTPPNARATLSARENLPPARPVATRQRPDSQRAGWEDATTVIPSLEEAIDFLQKKTLIPEGDHAVTGEALITGLLHFAYLAPAKEFARQGLIAFAHIARSVLSERSQESVSRAVLERAEDQLNLRLDEHASHVEERVARLTQSVDRMNGELESSATELRLACARVREAEDALAGARQEIVAASQAGAISGERAVPASPLTIDSAPVRVRRAATLADLLQRQVLVRDAVLQDDLGNKLSGEEVRARARAAIDDMGRSGLTPPGEGSIEEAKVLPHGDVVFTAATREMAHWLLKPSVAKPFARKMGMTAQVVERTYKLVAERVPVTFNPQDEAALRAVETTHGLRPRAIARADWIKPVQRRHPGQRTAFVMLTMAGVDQANTALKGLTLAGRRVLVRRDMDEPKRCAKCQRYDGHFAKECTANTTPARTVLARMPPHAAA</sequence>
<organism evidence="3 4">
    <name type="scientific">Pycnoporus cinnabarinus</name>
    <name type="common">Cinnabar-red polypore</name>
    <name type="synonym">Trametes cinnabarina</name>
    <dbReference type="NCBI Taxonomy" id="5643"/>
    <lineage>
        <taxon>Eukaryota</taxon>
        <taxon>Fungi</taxon>
        <taxon>Dikarya</taxon>
        <taxon>Basidiomycota</taxon>
        <taxon>Agaricomycotina</taxon>
        <taxon>Agaricomycetes</taxon>
        <taxon>Polyporales</taxon>
        <taxon>Polyporaceae</taxon>
        <taxon>Trametes</taxon>
    </lineage>
</organism>
<reference evidence="3" key="1">
    <citation type="submission" date="2014-01" db="EMBL/GenBank/DDBJ databases">
        <title>The genome of the white-rot fungus Pycnoporus cinnabarinus: a basidiomycete model with a versatile arsenal for lignocellulosic biomass breakdown.</title>
        <authorList>
            <person name="Levasseur A."/>
            <person name="Lomascolo A."/>
            <person name="Ruiz-Duenas F.J."/>
            <person name="Uzan E."/>
            <person name="Piumi F."/>
            <person name="Kues U."/>
            <person name="Ram A.F.J."/>
            <person name="Murat C."/>
            <person name="Haon M."/>
            <person name="Benoit I."/>
            <person name="Arfi Y."/>
            <person name="Chevret D."/>
            <person name="Drula E."/>
            <person name="Kwon M.J."/>
            <person name="Gouret P."/>
            <person name="Lesage-Meessen L."/>
            <person name="Lombard V."/>
            <person name="Mariette J."/>
            <person name="Noirot C."/>
            <person name="Park J."/>
            <person name="Patyshakuliyeva A."/>
            <person name="Wieneger R.A.B."/>
            <person name="Wosten H.A.B."/>
            <person name="Martin F."/>
            <person name="Coutinho P.M."/>
            <person name="de Vries R."/>
            <person name="Martinez A.T."/>
            <person name="Klopp C."/>
            <person name="Pontarotti P."/>
            <person name="Henrissat B."/>
            <person name="Record E."/>
        </authorList>
    </citation>
    <scope>NUCLEOTIDE SEQUENCE [LARGE SCALE GENOMIC DNA]</scope>
    <source>
        <strain evidence="3">BRFM137</strain>
    </source>
</reference>
<evidence type="ECO:0000313" key="3">
    <source>
        <dbReference type="EMBL" id="CDO78033.1"/>
    </source>
</evidence>
<dbReference type="OMA" id="KECTANT"/>
<dbReference type="Proteomes" id="UP000029665">
    <property type="component" value="Unassembled WGS sequence"/>
</dbReference>